<dbReference type="Proteomes" id="UP000515563">
    <property type="component" value="Chromosome"/>
</dbReference>
<accession>A0A7G6WSP4</accession>
<dbReference type="EMBL" id="CP043661">
    <property type="protein sequence ID" value="QNE17009.1"/>
    <property type="molecule type" value="Genomic_DNA"/>
</dbReference>
<organism evidence="2 3">
    <name type="scientific">Kribbella qitaiheensis</name>
    <dbReference type="NCBI Taxonomy" id="1544730"/>
    <lineage>
        <taxon>Bacteria</taxon>
        <taxon>Bacillati</taxon>
        <taxon>Actinomycetota</taxon>
        <taxon>Actinomycetes</taxon>
        <taxon>Propionibacteriales</taxon>
        <taxon>Kribbellaceae</taxon>
        <taxon>Kribbella</taxon>
    </lineage>
</organism>
<reference evidence="3" key="1">
    <citation type="submission" date="2019-09" db="EMBL/GenBank/DDBJ databases">
        <title>Antimicrobial potential of Antarctic Bacteria.</title>
        <authorList>
            <person name="Benaud N."/>
            <person name="Edwards R.J."/>
            <person name="Ferrari B.C."/>
        </authorList>
    </citation>
    <scope>NUCLEOTIDE SEQUENCE [LARGE SCALE GENOMIC DNA]</scope>
    <source>
        <strain evidence="3">SPB151</strain>
    </source>
</reference>
<dbReference type="RefSeq" id="WP_185445844.1">
    <property type="nucleotide sequence ID" value="NZ_CP043661.1"/>
</dbReference>
<gene>
    <name evidence="2" type="ORF">F1D05_02645</name>
</gene>
<reference evidence="2 3" key="2">
    <citation type="journal article" date="2020" name="Microbiol. Resour. Announc.">
        <title>Antarctic desert soil bacteria exhibit high novel natural product potential, evaluated through long-read genome sequencing and comparative genomics.</title>
        <authorList>
            <person name="Benaud N."/>
            <person name="Edwards R.J."/>
            <person name="Amos T.G."/>
            <person name="D'Agostino P.M."/>
            <person name="Gutierrez-Chavez C."/>
            <person name="Montgomery K."/>
            <person name="Nicetic I."/>
            <person name="Ferrari B.C."/>
        </authorList>
    </citation>
    <scope>NUCLEOTIDE SEQUENCE [LARGE SCALE GENOMIC DNA]</scope>
    <source>
        <strain evidence="2 3">SPB151</strain>
    </source>
</reference>
<proteinExistence type="predicted"/>
<dbReference type="AlphaFoldDB" id="A0A7G6WSP4"/>
<sequence>MSPSVSDPGGLPTDRPQVLNDPILTVRGLRRFEFVRSRPEASADRAVVLLAADGSVTTYGVDRQPTRGELVVRNLRTLYEVDVAHHHQYFEYRLPSQGDAFFFQTEVDVSWFVAAPETVVRRGVRDVRATVEPALRRLMTKQTRLFAIEDNAAAEEAVNRALDEARIGADFGLRVDCAVRLGLDSDALEHFASLRRSGYGTVQAAARHLGAKAASEQEHEIIQAKVDRYNELFRQDDNLWALMLARNPDDLPLVLEGRRADERQAMANRLQLIQKMIDAGQLEDHMLEEPTQLAIKTLREILANAADGTTTQRPLYKQQLPSPDPNADHQLPPGPDDDR</sequence>
<evidence type="ECO:0008006" key="4">
    <source>
        <dbReference type="Google" id="ProtNLM"/>
    </source>
</evidence>
<keyword evidence="3" id="KW-1185">Reference proteome</keyword>
<evidence type="ECO:0000313" key="2">
    <source>
        <dbReference type="EMBL" id="QNE17009.1"/>
    </source>
</evidence>
<evidence type="ECO:0000256" key="1">
    <source>
        <dbReference type="SAM" id="MobiDB-lite"/>
    </source>
</evidence>
<feature type="region of interest" description="Disordered" evidence="1">
    <location>
        <begin position="309"/>
        <end position="339"/>
    </location>
</feature>
<dbReference type="KEGG" id="kqi:F1D05_02645"/>
<evidence type="ECO:0000313" key="3">
    <source>
        <dbReference type="Proteomes" id="UP000515563"/>
    </source>
</evidence>
<name>A0A7G6WSP4_9ACTN</name>
<protein>
    <recommendedName>
        <fullName evidence="4">SPFH domain-containing protein</fullName>
    </recommendedName>
</protein>